<evidence type="ECO:0000256" key="1">
    <source>
        <dbReference type="ARBA" id="ARBA00023125"/>
    </source>
</evidence>
<organism evidence="3 5">
    <name type="scientific">Sulfodiicoccus acidiphilus</name>
    <dbReference type="NCBI Taxonomy" id="1670455"/>
    <lineage>
        <taxon>Archaea</taxon>
        <taxon>Thermoproteota</taxon>
        <taxon>Thermoprotei</taxon>
        <taxon>Sulfolobales</taxon>
        <taxon>Sulfolobaceae</taxon>
        <taxon>Sulfodiicoccus</taxon>
    </lineage>
</organism>
<accession>A0A348B0Z2</accession>
<gene>
    <name evidence="4" type="ORF">GCM10007116_19340</name>
    <name evidence="3" type="ORF">HS1genome_0233</name>
</gene>
<feature type="domain" description="Cas12f1-like TNB" evidence="2">
    <location>
        <begin position="48"/>
        <end position="84"/>
    </location>
</feature>
<dbReference type="InterPro" id="IPR010095">
    <property type="entry name" value="Cas12f1-like_TNB"/>
</dbReference>
<dbReference type="Pfam" id="PF07282">
    <property type="entry name" value="Cas12f1-like_TNB"/>
    <property type="match status" value="1"/>
</dbReference>
<reference evidence="4" key="1">
    <citation type="journal article" date="2014" name="Int. J. Syst. Evol. Microbiol.">
        <title>Complete genome sequence of Corynebacterium casei LMG S-19264T (=DSM 44701T), isolated from a smear-ripened cheese.</title>
        <authorList>
            <consortium name="US DOE Joint Genome Institute (JGI-PGF)"/>
            <person name="Walter F."/>
            <person name="Albersmeier A."/>
            <person name="Kalinowski J."/>
            <person name="Ruckert C."/>
        </authorList>
    </citation>
    <scope>NUCLEOTIDE SEQUENCE</scope>
    <source>
        <strain evidence="4">JCM 31740</strain>
    </source>
</reference>
<dbReference type="Proteomes" id="UP000276741">
    <property type="component" value="Chromosome"/>
</dbReference>
<dbReference type="NCBIfam" id="TIGR01766">
    <property type="entry name" value="IS200/IS605 family accessory protein TnpB-like domain"/>
    <property type="match status" value="1"/>
</dbReference>
<dbReference type="GO" id="GO:0003677">
    <property type="term" value="F:DNA binding"/>
    <property type="evidence" value="ECO:0007669"/>
    <property type="project" value="UniProtKB-KW"/>
</dbReference>
<keyword evidence="5" id="KW-1185">Reference proteome</keyword>
<protein>
    <recommendedName>
        <fullName evidence="2">Cas12f1-like TNB domain-containing protein</fullName>
    </recommendedName>
</protein>
<evidence type="ECO:0000313" key="3">
    <source>
        <dbReference type="EMBL" id="BBD71844.1"/>
    </source>
</evidence>
<name>A0A348B0Z2_9CREN</name>
<dbReference type="KEGG" id="sacd:HS1genome_0233"/>
<reference evidence="4" key="4">
    <citation type="submission" date="2020-09" db="EMBL/GenBank/DDBJ databases">
        <authorList>
            <person name="Sun Q."/>
            <person name="Ohkuma M."/>
        </authorList>
    </citation>
    <scope>NUCLEOTIDE SEQUENCE</scope>
    <source>
        <strain evidence="4">JCM 31740</strain>
    </source>
</reference>
<dbReference type="Proteomes" id="UP000616143">
    <property type="component" value="Unassembled WGS sequence"/>
</dbReference>
<dbReference type="EMBL" id="AP018553">
    <property type="protein sequence ID" value="BBD71844.1"/>
    <property type="molecule type" value="Genomic_DNA"/>
</dbReference>
<keyword evidence="1" id="KW-0238">DNA-binding</keyword>
<sequence>MLDHVHKFVNGLLEAYPVTTFAVERLNKQSMFEDAGNSLSRKISRTVWRTIHRILKYKAPFYGSFVKEVDLHFTSKSYPRCGFPERSAGLLGVRGVGSL</sequence>
<dbReference type="AlphaFoldDB" id="A0A348B0Z2"/>
<dbReference type="EMBL" id="BMQS01000022">
    <property type="protein sequence ID" value="GGU02413.1"/>
    <property type="molecule type" value="Genomic_DNA"/>
</dbReference>
<reference evidence="5" key="2">
    <citation type="submission" date="2018-04" db="EMBL/GenBank/DDBJ databases">
        <title>Complete genome sequence of Sulfodiicoccus acidiphilus strain HS-1.</title>
        <authorList>
            <person name="Sakai H.D."/>
            <person name="Kurosawa N."/>
        </authorList>
    </citation>
    <scope>NUCLEOTIDE SEQUENCE [LARGE SCALE GENOMIC DNA]</scope>
    <source>
        <strain evidence="5">HS-1</strain>
    </source>
</reference>
<proteinExistence type="predicted"/>
<evidence type="ECO:0000259" key="2">
    <source>
        <dbReference type="Pfam" id="PF07282"/>
    </source>
</evidence>
<evidence type="ECO:0000313" key="5">
    <source>
        <dbReference type="Proteomes" id="UP000276741"/>
    </source>
</evidence>
<evidence type="ECO:0000313" key="4">
    <source>
        <dbReference type="EMBL" id="GGU02413.1"/>
    </source>
</evidence>
<reference evidence="3" key="3">
    <citation type="journal article" date="2019" name="BMC Res. Notes">
        <title>Complete genome sequence of the Sulfodiicoccus acidiphilus strain HS-1T, the first crenarchaeon that lacks polB3, isolated from an acidic hot spring in Ohwaku-dani, Hakone, Japan.</title>
        <authorList>
            <person name="Sakai H.D."/>
            <person name="Kurosawa N."/>
        </authorList>
    </citation>
    <scope>NUCLEOTIDE SEQUENCE</scope>
    <source>
        <strain evidence="3">HS-1</strain>
    </source>
</reference>